<evidence type="ECO:0000256" key="1">
    <source>
        <dbReference type="ARBA" id="ARBA00022679"/>
    </source>
</evidence>
<evidence type="ECO:0000259" key="3">
    <source>
        <dbReference type="PROSITE" id="PS51186"/>
    </source>
</evidence>
<dbReference type="PROSITE" id="PS51186">
    <property type="entry name" value="GNAT"/>
    <property type="match status" value="1"/>
</dbReference>
<dbReference type="InterPro" id="IPR016181">
    <property type="entry name" value="Acyl_CoA_acyltransferase"/>
</dbReference>
<name>A0ABU8UAG6_9ACTN</name>
<dbReference type="CDD" id="cd04301">
    <property type="entry name" value="NAT_SF"/>
    <property type="match status" value="1"/>
</dbReference>
<dbReference type="InterPro" id="IPR050832">
    <property type="entry name" value="Bact_Acetyltransf"/>
</dbReference>
<feature type="domain" description="N-acetyltransferase" evidence="3">
    <location>
        <begin position="1"/>
        <end position="160"/>
    </location>
</feature>
<evidence type="ECO:0000256" key="2">
    <source>
        <dbReference type="ARBA" id="ARBA00023315"/>
    </source>
</evidence>
<dbReference type="SUPFAM" id="SSF55729">
    <property type="entry name" value="Acyl-CoA N-acyltransferases (Nat)"/>
    <property type="match status" value="1"/>
</dbReference>
<sequence>MIRAAEPADLDAIAALHTRARATYYRGHIPEQAYAGDIELHRTREGWSRAVARDAAEGGVLCAEQEGQITGVAAFRTQDGETTLTQLHVDPVHWRRGTGAALHAACLDAWRRAGIRRVRLEVYEQNLRAQAFYATHGWRPDPAAPRSGTHRTLWLQVGPRPPRTRPGALRTLRVRTPTFAEKLEATGTP</sequence>
<evidence type="ECO:0000313" key="5">
    <source>
        <dbReference type="Proteomes" id="UP001382904"/>
    </source>
</evidence>
<dbReference type="Gene3D" id="3.40.630.30">
    <property type="match status" value="1"/>
</dbReference>
<dbReference type="InterPro" id="IPR000182">
    <property type="entry name" value="GNAT_dom"/>
</dbReference>
<dbReference type="Pfam" id="PF00583">
    <property type="entry name" value="Acetyltransf_1"/>
    <property type="match status" value="1"/>
</dbReference>
<gene>
    <name evidence="4" type="ORF">WKI68_33565</name>
</gene>
<reference evidence="4 5" key="1">
    <citation type="submission" date="2024-03" db="EMBL/GenBank/DDBJ databases">
        <title>Novel Streptomyces species of biotechnological and ecological value are a feature of Machair soil.</title>
        <authorList>
            <person name="Prole J.R."/>
            <person name="Goodfellow M."/>
            <person name="Allenby N."/>
            <person name="Ward A.C."/>
        </authorList>
    </citation>
    <scope>NUCLEOTIDE SEQUENCE [LARGE SCALE GENOMIC DNA]</scope>
    <source>
        <strain evidence="4 5">MS1.HAVA.3</strain>
    </source>
</reference>
<proteinExistence type="predicted"/>
<protein>
    <submittedName>
        <fullName evidence="4">GNAT family N-acetyltransferase</fullName>
    </submittedName>
</protein>
<keyword evidence="2" id="KW-0012">Acyltransferase</keyword>
<evidence type="ECO:0000313" key="4">
    <source>
        <dbReference type="EMBL" id="MEJ8644860.1"/>
    </source>
</evidence>
<dbReference type="PANTHER" id="PTHR43877">
    <property type="entry name" value="AMINOALKYLPHOSPHONATE N-ACETYLTRANSFERASE-RELATED-RELATED"/>
    <property type="match status" value="1"/>
</dbReference>
<organism evidence="4 5">
    <name type="scientific">Streptomyces caledonius</name>
    <dbReference type="NCBI Taxonomy" id="3134107"/>
    <lineage>
        <taxon>Bacteria</taxon>
        <taxon>Bacillati</taxon>
        <taxon>Actinomycetota</taxon>
        <taxon>Actinomycetes</taxon>
        <taxon>Kitasatosporales</taxon>
        <taxon>Streptomycetaceae</taxon>
        <taxon>Streptomyces</taxon>
    </lineage>
</organism>
<dbReference type="Proteomes" id="UP001382904">
    <property type="component" value="Unassembled WGS sequence"/>
</dbReference>
<accession>A0ABU8UAG6</accession>
<dbReference type="EMBL" id="JBBKAM010000002">
    <property type="protein sequence ID" value="MEJ8644860.1"/>
    <property type="molecule type" value="Genomic_DNA"/>
</dbReference>
<keyword evidence="1" id="KW-0808">Transferase</keyword>
<keyword evidence="5" id="KW-1185">Reference proteome</keyword>
<comment type="caution">
    <text evidence="4">The sequence shown here is derived from an EMBL/GenBank/DDBJ whole genome shotgun (WGS) entry which is preliminary data.</text>
</comment>